<feature type="non-terminal residue" evidence="4">
    <location>
        <position position="1"/>
    </location>
</feature>
<gene>
    <name evidence="4" type="ORF">Pmar_PMAR003822</name>
</gene>
<dbReference type="PROSITE" id="PS50206">
    <property type="entry name" value="RHODANESE_3"/>
    <property type="match status" value="1"/>
</dbReference>
<dbReference type="OrthoDB" id="448293at2759"/>
<evidence type="ECO:0000256" key="2">
    <source>
        <dbReference type="ARBA" id="ARBA00022737"/>
    </source>
</evidence>
<dbReference type="EMBL" id="GG684057">
    <property type="protein sequence ID" value="EER01445.1"/>
    <property type="molecule type" value="Genomic_DNA"/>
</dbReference>
<evidence type="ECO:0000313" key="5">
    <source>
        <dbReference type="Proteomes" id="UP000007800"/>
    </source>
</evidence>
<dbReference type="InParanoid" id="C5LP97"/>
<dbReference type="InterPro" id="IPR036873">
    <property type="entry name" value="Rhodanese-like_dom_sf"/>
</dbReference>
<sequence>YVDASWYLNNPNRNADDDYKMRRIPGAIRFDIDTIRDTSNEHLSSLPHMLPSPSTINKWLHDNKDRLVVYTHPGSFAGPRVWWIFTLYGLNTV</sequence>
<keyword evidence="1" id="KW-0808">Transferase</keyword>
<dbReference type="GeneID" id="9039941"/>
<evidence type="ECO:0000259" key="3">
    <source>
        <dbReference type="PROSITE" id="PS50206"/>
    </source>
</evidence>
<dbReference type="InterPro" id="IPR045078">
    <property type="entry name" value="TST/MPST-like"/>
</dbReference>
<dbReference type="GO" id="GO:0004792">
    <property type="term" value="F:thiosulfate-cyanide sulfurtransferase activity"/>
    <property type="evidence" value="ECO:0007669"/>
    <property type="project" value="TreeGrafter"/>
</dbReference>
<dbReference type="AlphaFoldDB" id="C5LP97"/>
<protein>
    <submittedName>
        <fullName evidence="4">Thiosulfate sulfertansferase, putative</fullName>
    </submittedName>
</protein>
<evidence type="ECO:0000313" key="4">
    <source>
        <dbReference type="EMBL" id="EER01445.1"/>
    </source>
</evidence>
<feature type="domain" description="Rhodanese" evidence="3">
    <location>
        <begin position="7"/>
        <end position="93"/>
    </location>
</feature>
<evidence type="ECO:0000256" key="1">
    <source>
        <dbReference type="ARBA" id="ARBA00022679"/>
    </source>
</evidence>
<name>C5LP97_PERM5</name>
<feature type="non-terminal residue" evidence="4">
    <location>
        <position position="93"/>
    </location>
</feature>
<dbReference type="Proteomes" id="UP000007800">
    <property type="component" value="Unassembled WGS sequence"/>
</dbReference>
<dbReference type="InterPro" id="IPR001763">
    <property type="entry name" value="Rhodanese-like_dom"/>
</dbReference>
<dbReference type="Gene3D" id="3.40.250.10">
    <property type="entry name" value="Rhodanese-like domain"/>
    <property type="match status" value="1"/>
</dbReference>
<dbReference type="SUPFAM" id="SSF52821">
    <property type="entry name" value="Rhodanese/Cell cycle control phosphatase"/>
    <property type="match status" value="1"/>
</dbReference>
<keyword evidence="2" id="KW-0677">Repeat</keyword>
<dbReference type="PANTHER" id="PTHR11364:SF27">
    <property type="entry name" value="SULFURTRANSFERASE"/>
    <property type="match status" value="1"/>
</dbReference>
<reference evidence="4 5" key="1">
    <citation type="submission" date="2008-07" db="EMBL/GenBank/DDBJ databases">
        <authorList>
            <person name="El-Sayed N."/>
            <person name="Caler E."/>
            <person name="Inman J."/>
            <person name="Amedeo P."/>
            <person name="Hass B."/>
            <person name="Wortman J."/>
        </authorList>
    </citation>
    <scope>NUCLEOTIDE SEQUENCE [LARGE SCALE GENOMIC DNA]</scope>
    <source>
        <strain evidence="5">ATCC 50983 / TXsc</strain>
    </source>
</reference>
<organism evidence="5">
    <name type="scientific">Perkinsus marinus (strain ATCC 50983 / TXsc)</name>
    <dbReference type="NCBI Taxonomy" id="423536"/>
    <lineage>
        <taxon>Eukaryota</taxon>
        <taxon>Sar</taxon>
        <taxon>Alveolata</taxon>
        <taxon>Perkinsozoa</taxon>
        <taxon>Perkinsea</taxon>
        <taxon>Perkinsida</taxon>
        <taxon>Perkinsidae</taxon>
        <taxon>Perkinsus</taxon>
    </lineage>
</organism>
<accession>C5LP97</accession>
<keyword evidence="5" id="KW-1185">Reference proteome</keyword>
<proteinExistence type="predicted"/>
<dbReference type="RefSeq" id="XP_002768727.1">
    <property type="nucleotide sequence ID" value="XM_002768681.1"/>
</dbReference>
<dbReference type="PANTHER" id="PTHR11364">
    <property type="entry name" value="THIOSULFATE SULFERTANSFERASE"/>
    <property type="match status" value="1"/>
</dbReference>